<dbReference type="EMBL" id="CAFBQU010000006">
    <property type="protein sequence ID" value="CAB5061807.1"/>
    <property type="molecule type" value="Genomic_DNA"/>
</dbReference>
<accession>A0A6J7UB27</accession>
<reference evidence="2" key="1">
    <citation type="submission" date="2020-05" db="EMBL/GenBank/DDBJ databases">
        <authorList>
            <person name="Chiriac C."/>
            <person name="Salcher M."/>
            <person name="Ghai R."/>
            <person name="Kavagutti S V."/>
        </authorList>
    </citation>
    <scope>NUCLEOTIDE SEQUENCE</scope>
</reference>
<protein>
    <submittedName>
        <fullName evidence="2">Unannotated protein</fullName>
    </submittedName>
</protein>
<feature type="compositionally biased region" description="Low complexity" evidence="1">
    <location>
        <begin position="49"/>
        <end position="65"/>
    </location>
</feature>
<dbReference type="AlphaFoldDB" id="A0A6J7UB27"/>
<proteinExistence type="predicted"/>
<feature type="region of interest" description="Disordered" evidence="1">
    <location>
        <begin position="46"/>
        <end position="94"/>
    </location>
</feature>
<organism evidence="2">
    <name type="scientific">freshwater metagenome</name>
    <dbReference type="NCBI Taxonomy" id="449393"/>
    <lineage>
        <taxon>unclassified sequences</taxon>
        <taxon>metagenomes</taxon>
        <taxon>ecological metagenomes</taxon>
    </lineage>
</organism>
<sequence>MNPRHMNRSTARVILSGFALVGVLLATVSVLGQVNAFSAITDAIGVTAPPGSSNGSSTSSPPTDETSNEETSDSVVDAPATGDTPDGEVAPIDPEIDTRISALEDLVVTLAENDDATAATLSEVTGLVKTLDADLATAKTSLGNLADRVAANEKATSTLRSDVDAAKAVVDALQVSVDNLKLRTSQLDETGTYNGVVKPSQISPQLKVDDIKGDWPIARTSGTLDGARIKMPFGQCANAYPQYTVVVVPGVFDGIQCLRIVTPR</sequence>
<evidence type="ECO:0000313" key="2">
    <source>
        <dbReference type="EMBL" id="CAB5061807.1"/>
    </source>
</evidence>
<gene>
    <name evidence="2" type="ORF">UFOPK4347_00419</name>
</gene>
<evidence type="ECO:0000256" key="1">
    <source>
        <dbReference type="SAM" id="MobiDB-lite"/>
    </source>
</evidence>
<name>A0A6J7UB27_9ZZZZ</name>